<feature type="transmembrane region" description="Helical" evidence="7">
    <location>
        <begin position="244"/>
        <end position="263"/>
    </location>
</feature>
<keyword evidence="3 7" id="KW-0812">Transmembrane</keyword>
<gene>
    <name evidence="8" type="ORF">Egran_03250</name>
</gene>
<dbReference type="SUPFAM" id="SSF103473">
    <property type="entry name" value="MFS general substrate transporter"/>
    <property type="match status" value="1"/>
</dbReference>
<dbReference type="EMBL" id="NPHW01003768">
    <property type="protein sequence ID" value="OXV08987.1"/>
    <property type="molecule type" value="Genomic_DNA"/>
</dbReference>
<evidence type="ECO:0008006" key="10">
    <source>
        <dbReference type="Google" id="ProtNLM"/>
    </source>
</evidence>
<dbReference type="OrthoDB" id="6339427at2759"/>
<evidence type="ECO:0000256" key="5">
    <source>
        <dbReference type="ARBA" id="ARBA00023136"/>
    </source>
</evidence>
<feature type="transmembrane region" description="Helical" evidence="7">
    <location>
        <begin position="204"/>
        <end position="232"/>
    </location>
</feature>
<evidence type="ECO:0000256" key="4">
    <source>
        <dbReference type="ARBA" id="ARBA00022989"/>
    </source>
</evidence>
<evidence type="ECO:0000256" key="7">
    <source>
        <dbReference type="SAM" id="Phobius"/>
    </source>
</evidence>
<protein>
    <recommendedName>
        <fullName evidence="10">Major facilitator superfamily (MFS) profile domain-containing protein</fullName>
    </recommendedName>
</protein>
<keyword evidence="4 7" id="KW-1133">Transmembrane helix</keyword>
<evidence type="ECO:0000313" key="8">
    <source>
        <dbReference type="EMBL" id="OXV08987.1"/>
    </source>
</evidence>
<evidence type="ECO:0000256" key="2">
    <source>
        <dbReference type="ARBA" id="ARBA00022448"/>
    </source>
</evidence>
<evidence type="ECO:0000256" key="3">
    <source>
        <dbReference type="ARBA" id="ARBA00022692"/>
    </source>
</evidence>
<dbReference type="InterPro" id="IPR050814">
    <property type="entry name" value="Myo-inositol_Transporter"/>
</dbReference>
<name>A0A232LYV2_9EURO</name>
<keyword evidence="9" id="KW-1185">Reference proteome</keyword>
<proteinExistence type="predicted"/>
<reference evidence="8 9" key="1">
    <citation type="journal article" date="2015" name="Environ. Microbiol.">
        <title>Metagenome sequence of Elaphomyces granulatus from sporocarp tissue reveals Ascomycota ectomycorrhizal fingerprints of genome expansion and a Proteobacteria-rich microbiome.</title>
        <authorList>
            <person name="Quandt C.A."/>
            <person name="Kohler A."/>
            <person name="Hesse C.N."/>
            <person name="Sharpton T.J."/>
            <person name="Martin F."/>
            <person name="Spatafora J.W."/>
        </authorList>
    </citation>
    <scope>NUCLEOTIDE SEQUENCE [LARGE SCALE GENOMIC DNA]</scope>
    <source>
        <strain evidence="8 9">OSC145934</strain>
    </source>
</reference>
<dbReference type="InterPro" id="IPR036259">
    <property type="entry name" value="MFS_trans_sf"/>
</dbReference>
<dbReference type="Proteomes" id="UP000243515">
    <property type="component" value="Unassembled WGS sequence"/>
</dbReference>
<comment type="caution">
    <text evidence="8">The sequence shown here is derived from an EMBL/GenBank/DDBJ whole genome shotgun (WGS) entry which is preliminary data.</text>
</comment>
<dbReference type="PANTHER" id="PTHR48020:SF4">
    <property type="entry name" value="SYMPORT, PUTATIVE (AFU_ORTHOLOGUE AFUA_3G11790)-RELATED"/>
    <property type="match status" value="1"/>
</dbReference>
<evidence type="ECO:0000256" key="6">
    <source>
        <dbReference type="SAM" id="MobiDB-lite"/>
    </source>
</evidence>
<comment type="subcellular location">
    <subcellularLocation>
        <location evidence="1">Membrane</location>
    </subcellularLocation>
</comment>
<sequence length="327" mass="36495">MNNTAIDLDHIGPQQQRPNNVPRHRFKDLLRNNRLGIIDNPLFYRNPEDILRDVEEFYEDHKLADVVDIELLKRGALLARDRDEFMEDHLLSPVEKGALLTEENPKWWAQTRELKAVLLTCCIGAIVQGWSQANITGANLSWPSAFGLNVTMAGQGDSFVNGGGYHQWDLWIFGLVNSSAYFAASLVGGWLSDPLNEHFFGRRGALFAAGLFSLAASIGSAYTQSWVALFFCRCLQGIGMGAEAAVGRLLVSWQTFTAFGVFLGSSSNLIFHTDWRLQIGSAFIPTITLLCLVFICSESPHWLLKGNRYGEAYIVLQRLRETPLQAA</sequence>
<keyword evidence="2" id="KW-0813">Transport</keyword>
<dbReference type="Pfam" id="PF00083">
    <property type="entry name" value="Sugar_tr"/>
    <property type="match status" value="1"/>
</dbReference>
<dbReference type="GO" id="GO:0016020">
    <property type="term" value="C:membrane"/>
    <property type="evidence" value="ECO:0007669"/>
    <property type="project" value="UniProtKB-SubCell"/>
</dbReference>
<dbReference type="PANTHER" id="PTHR48020">
    <property type="entry name" value="PROTON MYO-INOSITOL COTRANSPORTER"/>
    <property type="match status" value="1"/>
</dbReference>
<feature type="transmembrane region" description="Helical" evidence="7">
    <location>
        <begin position="170"/>
        <end position="192"/>
    </location>
</feature>
<organism evidence="8 9">
    <name type="scientific">Elaphomyces granulatus</name>
    <dbReference type="NCBI Taxonomy" id="519963"/>
    <lineage>
        <taxon>Eukaryota</taxon>
        <taxon>Fungi</taxon>
        <taxon>Dikarya</taxon>
        <taxon>Ascomycota</taxon>
        <taxon>Pezizomycotina</taxon>
        <taxon>Eurotiomycetes</taxon>
        <taxon>Eurotiomycetidae</taxon>
        <taxon>Eurotiales</taxon>
        <taxon>Elaphomycetaceae</taxon>
        <taxon>Elaphomyces</taxon>
    </lineage>
</organism>
<feature type="transmembrane region" description="Helical" evidence="7">
    <location>
        <begin position="275"/>
        <end position="295"/>
    </location>
</feature>
<dbReference type="GO" id="GO:0022857">
    <property type="term" value="F:transmembrane transporter activity"/>
    <property type="evidence" value="ECO:0007669"/>
    <property type="project" value="InterPro"/>
</dbReference>
<evidence type="ECO:0000313" key="9">
    <source>
        <dbReference type="Proteomes" id="UP000243515"/>
    </source>
</evidence>
<evidence type="ECO:0000256" key="1">
    <source>
        <dbReference type="ARBA" id="ARBA00004370"/>
    </source>
</evidence>
<feature type="region of interest" description="Disordered" evidence="6">
    <location>
        <begin position="1"/>
        <end position="21"/>
    </location>
</feature>
<keyword evidence="5 7" id="KW-0472">Membrane</keyword>
<dbReference type="Gene3D" id="1.20.1250.20">
    <property type="entry name" value="MFS general substrate transporter like domains"/>
    <property type="match status" value="1"/>
</dbReference>
<dbReference type="AlphaFoldDB" id="A0A232LYV2"/>
<accession>A0A232LYV2</accession>
<feature type="non-terminal residue" evidence="8">
    <location>
        <position position="327"/>
    </location>
</feature>
<dbReference type="InterPro" id="IPR005828">
    <property type="entry name" value="MFS_sugar_transport-like"/>
</dbReference>